<dbReference type="PANTHER" id="PTHR31293:SF12">
    <property type="entry name" value="RNI-LIKE SUPERFAMILY PROTEIN"/>
    <property type="match status" value="1"/>
</dbReference>
<proteinExistence type="predicted"/>
<dbReference type="GeneID" id="130461364"/>
<dbReference type="InterPro" id="IPR055294">
    <property type="entry name" value="FBL60-like"/>
</dbReference>
<organism evidence="2 3">
    <name type="scientific">Spinacia oleracea</name>
    <name type="common">Spinach</name>
    <dbReference type="NCBI Taxonomy" id="3562"/>
    <lineage>
        <taxon>Eukaryota</taxon>
        <taxon>Viridiplantae</taxon>
        <taxon>Streptophyta</taxon>
        <taxon>Embryophyta</taxon>
        <taxon>Tracheophyta</taxon>
        <taxon>Spermatophyta</taxon>
        <taxon>Magnoliopsida</taxon>
        <taxon>eudicotyledons</taxon>
        <taxon>Gunneridae</taxon>
        <taxon>Pentapetalae</taxon>
        <taxon>Caryophyllales</taxon>
        <taxon>Chenopodiaceae</taxon>
        <taxon>Chenopodioideae</taxon>
        <taxon>Anserineae</taxon>
        <taxon>Spinacia</taxon>
    </lineage>
</organism>
<name>A0ABM3QPY3_SPIOL</name>
<dbReference type="Pfam" id="PF00646">
    <property type="entry name" value="F-box"/>
    <property type="match status" value="1"/>
</dbReference>
<dbReference type="RefSeq" id="XP_056685421.1">
    <property type="nucleotide sequence ID" value="XM_056829443.1"/>
</dbReference>
<reference evidence="2" key="1">
    <citation type="journal article" date="2021" name="Nat. Commun.">
        <title>Genomic analyses provide insights into spinach domestication and the genetic basis of agronomic traits.</title>
        <authorList>
            <person name="Cai X."/>
            <person name="Sun X."/>
            <person name="Xu C."/>
            <person name="Sun H."/>
            <person name="Wang X."/>
            <person name="Ge C."/>
            <person name="Zhang Z."/>
            <person name="Wang Q."/>
            <person name="Fei Z."/>
            <person name="Jiao C."/>
            <person name="Wang Q."/>
        </authorList>
    </citation>
    <scope>NUCLEOTIDE SEQUENCE [LARGE SCALE GENOMIC DNA]</scope>
    <source>
        <strain evidence="2">cv. Varoflay</strain>
    </source>
</reference>
<evidence type="ECO:0000313" key="3">
    <source>
        <dbReference type="RefSeq" id="XP_056685421.1"/>
    </source>
</evidence>
<dbReference type="CDD" id="cd22160">
    <property type="entry name" value="F-box_AtFBL13-like"/>
    <property type="match status" value="1"/>
</dbReference>
<dbReference type="Proteomes" id="UP000813463">
    <property type="component" value="Chromosome 5"/>
</dbReference>
<reference evidence="3" key="2">
    <citation type="submission" date="2025-08" db="UniProtKB">
        <authorList>
            <consortium name="RefSeq"/>
        </authorList>
    </citation>
    <scope>IDENTIFICATION</scope>
    <source>
        <tissue evidence="3">Leaf</tissue>
    </source>
</reference>
<dbReference type="SUPFAM" id="SSF81383">
    <property type="entry name" value="F-box domain"/>
    <property type="match status" value="1"/>
</dbReference>
<dbReference type="InterPro" id="IPR036047">
    <property type="entry name" value="F-box-like_dom_sf"/>
</dbReference>
<dbReference type="PANTHER" id="PTHR31293">
    <property type="entry name" value="RNI-LIKE SUPERFAMILY PROTEIN"/>
    <property type="match status" value="1"/>
</dbReference>
<feature type="domain" description="F-box" evidence="1">
    <location>
        <begin position="15"/>
        <end position="63"/>
    </location>
</feature>
<evidence type="ECO:0000313" key="2">
    <source>
        <dbReference type="Proteomes" id="UP000813463"/>
    </source>
</evidence>
<dbReference type="Gene3D" id="3.80.10.10">
    <property type="entry name" value="Ribonuclease Inhibitor"/>
    <property type="match status" value="1"/>
</dbReference>
<dbReference type="InterPro" id="IPR032675">
    <property type="entry name" value="LRR_dom_sf"/>
</dbReference>
<accession>A0ABM3QPY3</accession>
<dbReference type="InterPro" id="IPR053781">
    <property type="entry name" value="F-box_AtFBL13-like"/>
</dbReference>
<dbReference type="PROSITE" id="PS50181">
    <property type="entry name" value="FBOX"/>
    <property type="match status" value="1"/>
</dbReference>
<keyword evidence="2" id="KW-1185">Reference proteome</keyword>
<gene>
    <name evidence="3" type="primary">LOC130461364</name>
</gene>
<evidence type="ECO:0000259" key="1">
    <source>
        <dbReference type="PROSITE" id="PS50181"/>
    </source>
</evidence>
<protein>
    <submittedName>
        <fullName evidence="3">F-box/LRR-repeat protein At3g58900-like</fullName>
    </submittedName>
</protein>
<dbReference type="InterPro" id="IPR001810">
    <property type="entry name" value="F-box_dom"/>
</dbReference>
<sequence length="190" mass="21721">MSYRHRECCKLATKLDRISGLPDEVLGHILSFLPTKCAVGTSILSTRWKYLFRLTTNLYFEDSYASSAGNDASEEEKEGRKESFKKFVYLVLALHQKSSITEFSLKCQNTYENSHIDIWVSAAILKKVQQLYLDLLGTVKERPSLPIIFFNSKTLVVLEISGCFELQVPNLTAVFFKEAMLAFILIHLRI</sequence>